<evidence type="ECO:0000313" key="7">
    <source>
        <dbReference type="Proteomes" id="UP000015101"/>
    </source>
</evidence>
<reference evidence="5 7" key="2">
    <citation type="journal article" date="2013" name="Nature">
        <title>Insights into bilaterian evolution from three spiralian genomes.</title>
        <authorList>
            <person name="Simakov O."/>
            <person name="Marletaz F."/>
            <person name="Cho S.J."/>
            <person name="Edsinger-Gonzales E."/>
            <person name="Havlak P."/>
            <person name="Hellsten U."/>
            <person name="Kuo D.H."/>
            <person name="Larsson T."/>
            <person name="Lv J."/>
            <person name="Arendt D."/>
            <person name="Savage R."/>
            <person name="Osoegawa K."/>
            <person name="de Jong P."/>
            <person name="Grimwood J."/>
            <person name="Chapman J.A."/>
            <person name="Shapiro H."/>
            <person name="Aerts A."/>
            <person name="Otillar R.P."/>
            <person name="Terry A.Y."/>
            <person name="Boore J.L."/>
            <person name="Grigoriev I.V."/>
            <person name="Lindberg D.R."/>
            <person name="Seaver E.C."/>
            <person name="Weisblat D.A."/>
            <person name="Putnam N.H."/>
            <person name="Rokhsar D.S."/>
        </authorList>
    </citation>
    <scope>NUCLEOTIDE SEQUENCE</scope>
</reference>
<evidence type="ECO:0000313" key="5">
    <source>
        <dbReference type="EMBL" id="ESN94598.1"/>
    </source>
</evidence>
<dbReference type="PROSITE" id="PS50089">
    <property type="entry name" value="ZF_RING_2"/>
    <property type="match status" value="1"/>
</dbReference>
<evidence type="ECO:0000256" key="3">
    <source>
        <dbReference type="PROSITE-ProRule" id="PRU00175"/>
    </source>
</evidence>
<dbReference type="InterPro" id="IPR001841">
    <property type="entry name" value="Znf_RING"/>
</dbReference>
<dbReference type="HOGENOM" id="CLU_081683_0_0_1"/>
<dbReference type="InterPro" id="IPR013083">
    <property type="entry name" value="Znf_RING/FYVE/PHD"/>
</dbReference>
<evidence type="ECO:0000259" key="4">
    <source>
        <dbReference type="PROSITE" id="PS50089"/>
    </source>
</evidence>
<dbReference type="AlphaFoldDB" id="T1FR25"/>
<evidence type="ECO:0000256" key="2">
    <source>
        <dbReference type="ARBA" id="ARBA00022833"/>
    </source>
</evidence>
<dbReference type="InParanoid" id="T1FR25"/>
<dbReference type="InterPro" id="IPR051826">
    <property type="entry name" value="E3_ubiquitin-ligase_domain"/>
</dbReference>
<dbReference type="EMBL" id="KB097571">
    <property type="protein sequence ID" value="ESN94598.1"/>
    <property type="molecule type" value="Genomic_DNA"/>
</dbReference>
<reference evidence="6" key="3">
    <citation type="submission" date="2015-06" db="UniProtKB">
        <authorList>
            <consortium name="EnsemblMetazoa"/>
        </authorList>
    </citation>
    <scope>IDENTIFICATION</scope>
</reference>
<keyword evidence="1 3" id="KW-0863">Zinc-finger</keyword>
<keyword evidence="2" id="KW-0862">Zinc</keyword>
<dbReference type="CTD" id="20211272"/>
<dbReference type="Pfam" id="PF13639">
    <property type="entry name" value="zf-RING_2"/>
    <property type="match status" value="1"/>
</dbReference>
<dbReference type="EMBL" id="AMQM01001670">
    <property type="status" value="NOT_ANNOTATED_CDS"/>
    <property type="molecule type" value="Genomic_DNA"/>
</dbReference>
<keyword evidence="7" id="KW-1185">Reference proteome</keyword>
<protein>
    <recommendedName>
        <fullName evidence="4">RING-type domain-containing protein</fullName>
    </recommendedName>
</protein>
<evidence type="ECO:0000256" key="1">
    <source>
        <dbReference type="ARBA" id="ARBA00022771"/>
    </source>
</evidence>
<reference evidence="7" key="1">
    <citation type="submission" date="2012-12" db="EMBL/GenBank/DDBJ databases">
        <authorList>
            <person name="Hellsten U."/>
            <person name="Grimwood J."/>
            <person name="Chapman J.A."/>
            <person name="Shapiro H."/>
            <person name="Aerts A."/>
            <person name="Otillar R.P."/>
            <person name="Terry A.Y."/>
            <person name="Boore J.L."/>
            <person name="Simakov O."/>
            <person name="Marletaz F."/>
            <person name="Cho S.-J."/>
            <person name="Edsinger-Gonzales E."/>
            <person name="Havlak P."/>
            <person name="Kuo D.-H."/>
            <person name="Larsson T."/>
            <person name="Lv J."/>
            <person name="Arendt D."/>
            <person name="Savage R."/>
            <person name="Osoegawa K."/>
            <person name="de Jong P."/>
            <person name="Lindberg D.R."/>
            <person name="Seaver E.C."/>
            <person name="Weisblat D.A."/>
            <person name="Putnam N.H."/>
            <person name="Grigoriev I.V."/>
            <person name="Rokhsar D.S."/>
        </authorList>
    </citation>
    <scope>NUCLEOTIDE SEQUENCE</scope>
</reference>
<dbReference type="GO" id="GO:0005737">
    <property type="term" value="C:cytoplasm"/>
    <property type="evidence" value="ECO:0000318"/>
    <property type="project" value="GO_Central"/>
</dbReference>
<dbReference type="GO" id="GO:0008270">
    <property type="term" value="F:zinc ion binding"/>
    <property type="evidence" value="ECO:0007669"/>
    <property type="project" value="UniProtKB-KW"/>
</dbReference>
<dbReference type="GeneID" id="20211272"/>
<dbReference type="KEGG" id="hro:HELRODRAFT_189446"/>
<dbReference type="PANTHER" id="PTHR22765:SF416">
    <property type="entry name" value="E3 UBIQUITIN-PROTEIN LIGASE GODZILLA"/>
    <property type="match status" value="1"/>
</dbReference>
<dbReference type="GO" id="GO:0006511">
    <property type="term" value="P:ubiquitin-dependent protein catabolic process"/>
    <property type="evidence" value="ECO:0000318"/>
    <property type="project" value="GO_Central"/>
</dbReference>
<dbReference type="CDD" id="cd16448">
    <property type="entry name" value="RING-H2"/>
    <property type="match status" value="1"/>
</dbReference>
<dbReference type="EnsemblMetazoa" id="HelroT189446">
    <property type="protein sequence ID" value="HelroP189446"/>
    <property type="gene ID" value="HelroG189446"/>
</dbReference>
<sequence>MDFFYSTHFVERLKKKIKSNTDDYLEYQLKQKLKRYRKFLNKNMKEYNLTKEEIKMLPIIILLERQTLLHLEQCIIGDEINKESESSYLSRIRTLPVDIQYQLMKDMQDYEFDKCEEHQTQLSLRDALSSQYVYEIRLEGIRRLIIDVEDSYFLNLAKNRRYRLPYIKGKFLHDDCGICKEKFVEGRFIHELNCNHAFHFNCIDLWLKMGGKNSCPYCRQKVVYGVKLAKSYETYFDKSGGDLFEVEPGHCISNARHLNHYTIAPPKL</sequence>
<dbReference type="GO" id="GO:0061630">
    <property type="term" value="F:ubiquitin protein ligase activity"/>
    <property type="evidence" value="ECO:0000318"/>
    <property type="project" value="GO_Central"/>
</dbReference>
<dbReference type="OrthoDB" id="8062037at2759"/>
<dbReference type="Gene3D" id="3.30.40.10">
    <property type="entry name" value="Zinc/RING finger domain, C3HC4 (zinc finger)"/>
    <property type="match status" value="1"/>
</dbReference>
<accession>T1FR25</accession>
<name>T1FR25_HELRO</name>
<dbReference type="SUPFAM" id="SSF57850">
    <property type="entry name" value="RING/U-box"/>
    <property type="match status" value="1"/>
</dbReference>
<gene>
    <name evidence="6" type="primary">20211272</name>
    <name evidence="5" type="ORF">HELRODRAFT_189446</name>
</gene>
<dbReference type="SMART" id="SM00184">
    <property type="entry name" value="RING"/>
    <property type="match status" value="1"/>
</dbReference>
<proteinExistence type="predicted"/>
<dbReference type="STRING" id="6412.T1FR25"/>
<dbReference type="Proteomes" id="UP000015101">
    <property type="component" value="Unassembled WGS sequence"/>
</dbReference>
<dbReference type="RefSeq" id="XP_009027645.1">
    <property type="nucleotide sequence ID" value="XM_009029397.1"/>
</dbReference>
<evidence type="ECO:0000313" key="6">
    <source>
        <dbReference type="EnsemblMetazoa" id="HelroP189446"/>
    </source>
</evidence>
<feature type="domain" description="RING-type" evidence="4">
    <location>
        <begin position="176"/>
        <end position="219"/>
    </location>
</feature>
<keyword evidence="1 3" id="KW-0479">Metal-binding</keyword>
<dbReference type="PANTHER" id="PTHR22765">
    <property type="entry name" value="RING FINGER AND PROTEASE ASSOCIATED DOMAIN-CONTAINING"/>
    <property type="match status" value="1"/>
</dbReference>
<organism evidence="6 7">
    <name type="scientific">Helobdella robusta</name>
    <name type="common">Californian leech</name>
    <dbReference type="NCBI Taxonomy" id="6412"/>
    <lineage>
        <taxon>Eukaryota</taxon>
        <taxon>Metazoa</taxon>
        <taxon>Spiralia</taxon>
        <taxon>Lophotrochozoa</taxon>
        <taxon>Annelida</taxon>
        <taxon>Clitellata</taxon>
        <taxon>Hirudinea</taxon>
        <taxon>Rhynchobdellida</taxon>
        <taxon>Glossiphoniidae</taxon>
        <taxon>Helobdella</taxon>
    </lineage>
</organism>
<dbReference type="FunFam" id="3.30.40.10:FF:001284">
    <property type="entry name" value="Uncharacterized protein"/>
    <property type="match status" value="1"/>
</dbReference>